<sequence length="288" mass="29236">MTKRPGAAVVAGGALLALLGQGTAAAQETAVSGGHVSWTLDAGELTLGGSARPAWLPATSGSADPETGGMDLELGGTARLAPTSDTVPPLILADLRLRLDGDSGALRTRTAFNGEARELALAEVRPGDTTVRTGGVTWTGLTVLLTDEGAALLSRWSGQEFAPGSPLGRFDVTVGTGAETEAADAPHPTPPAAPPPVATPAQVTLSAPELSAGSRQTVTGEGFEPGEVLLVAIDKDTRYQVTADEQGRFSREFPVYATAAEGEHTVELYGVSGEPRAAAGFGVRASKS</sequence>
<dbReference type="KEGG" id="sdv:BN159_1938"/>
<accession>K4QZK0</accession>
<keyword evidence="4" id="KW-1185">Reference proteome</keyword>
<feature type="compositionally biased region" description="Pro residues" evidence="1">
    <location>
        <begin position="187"/>
        <end position="198"/>
    </location>
</feature>
<dbReference type="STRING" id="1214101.BN159_1938"/>
<feature type="signal peptide" evidence="2">
    <location>
        <begin position="1"/>
        <end position="26"/>
    </location>
</feature>
<evidence type="ECO:0000313" key="3">
    <source>
        <dbReference type="EMBL" id="CCK26317.1"/>
    </source>
</evidence>
<dbReference type="OrthoDB" id="4172157at2"/>
<organism evidence="3 4">
    <name type="scientific">Streptomyces davaonensis (strain DSM 101723 / JCM 4913 / KCC S-0913 / 768)</name>
    <dbReference type="NCBI Taxonomy" id="1214101"/>
    <lineage>
        <taxon>Bacteria</taxon>
        <taxon>Bacillati</taxon>
        <taxon>Actinomycetota</taxon>
        <taxon>Actinomycetes</taxon>
        <taxon>Kitasatosporales</taxon>
        <taxon>Streptomycetaceae</taxon>
        <taxon>Streptomyces</taxon>
    </lineage>
</organism>
<keyword evidence="2" id="KW-0732">Signal</keyword>
<dbReference type="EMBL" id="HE971709">
    <property type="protein sequence ID" value="CCK26317.1"/>
    <property type="molecule type" value="Genomic_DNA"/>
</dbReference>
<name>K4QZK0_STRDJ</name>
<proteinExistence type="predicted"/>
<protein>
    <recommendedName>
        <fullName evidence="5">Htaa domain-containing protein</fullName>
    </recommendedName>
</protein>
<feature type="region of interest" description="Disordered" evidence="1">
    <location>
        <begin position="180"/>
        <end position="200"/>
    </location>
</feature>
<feature type="chain" id="PRO_5003882099" description="Htaa domain-containing protein" evidence="2">
    <location>
        <begin position="27"/>
        <end position="288"/>
    </location>
</feature>
<reference evidence="3 4" key="1">
    <citation type="journal article" date="2012" name="J. Bacteriol.">
        <title>Genome sequence of the bacterium Streptomyces davawensis JCM 4913 and heterologous production of the unique antibiotic roseoflavin.</title>
        <authorList>
            <person name="Jankowitsch F."/>
            <person name="Schwarz J."/>
            <person name="Ruckert C."/>
            <person name="Gust B."/>
            <person name="Szczepanowski R."/>
            <person name="Blom J."/>
            <person name="Pelzer S."/>
            <person name="Kalinowski J."/>
            <person name="Mack M."/>
        </authorList>
    </citation>
    <scope>NUCLEOTIDE SEQUENCE [LARGE SCALE GENOMIC DNA]</scope>
    <source>
        <strain evidence="4">DSM 101723 / JCM 4913 / KCC S-0913 / 768</strain>
    </source>
</reference>
<dbReference type="eggNOG" id="ENOG5032GU7">
    <property type="taxonomic scope" value="Bacteria"/>
</dbReference>
<evidence type="ECO:0000256" key="1">
    <source>
        <dbReference type="SAM" id="MobiDB-lite"/>
    </source>
</evidence>
<dbReference type="HOGENOM" id="CLU_966156_0_0_11"/>
<dbReference type="RefSeq" id="WP_015656711.1">
    <property type="nucleotide sequence ID" value="NC_020504.1"/>
</dbReference>
<dbReference type="PATRIC" id="fig|1214101.3.peg.1967"/>
<evidence type="ECO:0000256" key="2">
    <source>
        <dbReference type="SAM" id="SignalP"/>
    </source>
</evidence>
<dbReference type="Proteomes" id="UP000008043">
    <property type="component" value="Chromosome"/>
</dbReference>
<evidence type="ECO:0008006" key="5">
    <source>
        <dbReference type="Google" id="ProtNLM"/>
    </source>
</evidence>
<gene>
    <name evidence="3" type="ORF">BN159_1938</name>
</gene>
<evidence type="ECO:0000313" key="4">
    <source>
        <dbReference type="Proteomes" id="UP000008043"/>
    </source>
</evidence>
<dbReference type="AlphaFoldDB" id="K4QZK0"/>